<gene>
    <name evidence="2" type="ORF">FKW77_010899</name>
</gene>
<name>A0A517KYS0_9PEZI</name>
<evidence type="ECO:0008006" key="4">
    <source>
        <dbReference type="Google" id="ProtNLM"/>
    </source>
</evidence>
<evidence type="ECO:0000256" key="1">
    <source>
        <dbReference type="SAM" id="SignalP"/>
    </source>
</evidence>
<dbReference type="AlphaFoldDB" id="A0A517KYS0"/>
<feature type="signal peptide" evidence="1">
    <location>
        <begin position="1"/>
        <end position="20"/>
    </location>
</feature>
<sequence length="310" mass="35728">MLSLASCYLTASAVFSIVNAAPQDIPPSPGTPAETAGSMNITTWNPPSYLKEDLDAVWAHDMSTRQPDMTLYDNWGYEQVLATNGTINFCVRWDSQVPVSAELRKKIDETVRRETKKWTQVLAGFEGWPFRDVPVKVVGWAAPSQSLMQDWNDENERWRFYSDKDEDGIPQCSPACGRFFHLDGNYDGCPGGAHMHYDMSLWLSDSIAERGWGGDWGQRLGTDMFLKTMDEENVHRFLHEMGHTFGLNDFYDWKPPGQNNFIMMAGSAMFITEFDAWMMRDWWRHLAPKLLPAYRARMNETQKGWKKFHR</sequence>
<evidence type="ECO:0000313" key="3">
    <source>
        <dbReference type="Proteomes" id="UP000316270"/>
    </source>
</evidence>
<keyword evidence="1" id="KW-0732">Signal</keyword>
<dbReference type="PANTHER" id="PTHR35606">
    <property type="entry name" value="CELLULOSE-BINDING FAMILY II PROTEIN"/>
    <property type="match status" value="1"/>
</dbReference>
<keyword evidence="3" id="KW-1185">Reference proteome</keyword>
<evidence type="ECO:0000313" key="2">
    <source>
        <dbReference type="EMBL" id="QDS68532.1"/>
    </source>
</evidence>
<accession>A0A517KYS0</accession>
<feature type="chain" id="PRO_5021815710" description="Peptidase M43 pregnancy-associated plasma-A domain-containing protein" evidence="1">
    <location>
        <begin position="21"/>
        <end position="310"/>
    </location>
</feature>
<dbReference type="PANTHER" id="PTHR35606:SF4">
    <property type="entry name" value="CELLULOSE-BINDING FAMILY II PROTEIN"/>
    <property type="match status" value="1"/>
</dbReference>
<dbReference type="Proteomes" id="UP000316270">
    <property type="component" value="Chromosome 1"/>
</dbReference>
<organism evidence="2 3">
    <name type="scientific">Venturia effusa</name>
    <dbReference type="NCBI Taxonomy" id="50376"/>
    <lineage>
        <taxon>Eukaryota</taxon>
        <taxon>Fungi</taxon>
        <taxon>Dikarya</taxon>
        <taxon>Ascomycota</taxon>
        <taxon>Pezizomycotina</taxon>
        <taxon>Dothideomycetes</taxon>
        <taxon>Pleosporomycetidae</taxon>
        <taxon>Venturiales</taxon>
        <taxon>Venturiaceae</taxon>
        <taxon>Venturia</taxon>
    </lineage>
</organism>
<dbReference type="SUPFAM" id="SSF55486">
    <property type="entry name" value="Metalloproteases ('zincins'), catalytic domain"/>
    <property type="match status" value="1"/>
</dbReference>
<reference evidence="2 3" key="1">
    <citation type="submission" date="2019-07" db="EMBL/GenBank/DDBJ databases">
        <title>Finished genome of Venturia effusa.</title>
        <authorList>
            <person name="Young C.A."/>
            <person name="Cox M.P."/>
            <person name="Ganley A.R.D."/>
            <person name="David W.J."/>
        </authorList>
    </citation>
    <scope>NUCLEOTIDE SEQUENCE [LARGE SCALE GENOMIC DNA]</scope>
    <source>
        <strain evidence="3">albino</strain>
    </source>
</reference>
<dbReference type="OrthoDB" id="94998at2759"/>
<dbReference type="EMBL" id="CP042185">
    <property type="protein sequence ID" value="QDS68532.1"/>
    <property type="molecule type" value="Genomic_DNA"/>
</dbReference>
<protein>
    <recommendedName>
        <fullName evidence="4">Peptidase M43 pregnancy-associated plasma-A domain-containing protein</fullName>
    </recommendedName>
</protein>
<proteinExistence type="predicted"/>